<dbReference type="InterPro" id="IPR056565">
    <property type="entry name" value="Fn3_ATF7IP"/>
</dbReference>
<evidence type="ECO:0000259" key="2">
    <source>
        <dbReference type="PROSITE" id="PS50853"/>
    </source>
</evidence>
<accession>A0ABD2VRT8</accession>
<dbReference type="PANTHER" id="PTHR23210">
    <property type="entry name" value="ACTIVATING TRANSCRIPTION FACTOR 7 INTERACTING PROTEIN"/>
    <property type="match status" value="1"/>
</dbReference>
<keyword evidence="4" id="KW-1185">Reference proteome</keyword>
<dbReference type="InterPro" id="IPR003961">
    <property type="entry name" value="FN3_dom"/>
</dbReference>
<dbReference type="PANTHER" id="PTHR23210:SF26">
    <property type="entry name" value="ACTIVATING TRANSCRIPTION FACTOR 7-INTERACTING PROTEIN 1"/>
    <property type="match status" value="1"/>
</dbReference>
<proteinExistence type="predicted"/>
<dbReference type="AlphaFoldDB" id="A0ABD2VRT8"/>
<sequence>MNDLNGIYSQVKRMSIEDLENFCIQTISECISAHNEIQELHSLTLATKKVQRNLRSKCKMLESQCQQFERILDGIDNDGDDEVMIYTEPMKLKRCVGIQIDMPFRNIDYSEFNNNEEQAGEEQNMQTMSSETAVPEEQIMQTMSSDTTVPEEQIMQTTSSDINAPQKQTMQTLSPDTVDKRSAPKATASNSIVNPVKQPHSNFSEISSPRFDNNNNTVEEVVREETTSKYLSTASVSKIGKLEEIPPSPILKITQDVESIALAWNLDLSPSIAKIAYYELFVYHEKDPKYKDWKKIGHFEALPLPMGCTLSQMGKGTTYYFAVRAVDVHSRSGPFSRAVSTIICTKSNKCS</sequence>
<dbReference type="Gene3D" id="2.60.40.10">
    <property type="entry name" value="Immunoglobulins"/>
    <property type="match status" value="1"/>
</dbReference>
<reference evidence="3 4" key="1">
    <citation type="journal article" date="2024" name="bioRxiv">
        <title>A reference genome for Trichogramma kaykai: A tiny desert-dwelling parasitoid wasp with competing sex-ratio distorters.</title>
        <authorList>
            <person name="Culotta J."/>
            <person name="Lindsey A.R."/>
        </authorList>
    </citation>
    <scope>NUCLEOTIDE SEQUENCE [LARGE SCALE GENOMIC DNA]</scope>
    <source>
        <strain evidence="3 4">KSX58</strain>
    </source>
</reference>
<dbReference type="InterPro" id="IPR026085">
    <property type="entry name" value="ATF7-int"/>
</dbReference>
<comment type="caution">
    <text evidence="3">The sequence shown here is derived from an EMBL/GenBank/DDBJ whole genome shotgun (WGS) entry which is preliminary data.</text>
</comment>
<dbReference type="InterPro" id="IPR013783">
    <property type="entry name" value="Ig-like_fold"/>
</dbReference>
<evidence type="ECO:0000256" key="1">
    <source>
        <dbReference type="SAM" id="MobiDB-lite"/>
    </source>
</evidence>
<evidence type="ECO:0000313" key="4">
    <source>
        <dbReference type="Proteomes" id="UP001627154"/>
    </source>
</evidence>
<dbReference type="EMBL" id="JBJJXI010000208">
    <property type="protein sequence ID" value="KAL3383295.1"/>
    <property type="molecule type" value="Genomic_DNA"/>
</dbReference>
<evidence type="ECO:0000313" key="3">
    <source>
        <dbReference type="EMBL" id="KAL3383295.1"/>
    </source>
</evidence>
<name>A0ABD2VRT8_9HYME</name>
<dbReference type="SUPFAM" id="SSF49265">
    <property type="entry name" value="Fibronectin type III"/>
    <property type="match status" value="1"/>
</dbReference>
<dbReference type="Pfam" id="PF16794">
    <property type="entry name" value="fn3_4"/>
    <property type="match status" value="1"/>
</dbReference>
<feature type="region of interest" description="Disordered" evidence="1">
    <location>
        <begin position="172"/>
        <end position="212"/>
    </location>
</feature>
<dbReference type="Proteomes" id="UP001627154">
    <property type="component" value="Unassembled WGS sequence"/>
</dbReference>
<protein>
    <recommendedName>
        <fullName evidence="2">Fibronectin type-III domain-containing protein</fullName>
    </recommendedName>
</protein>
<organism evidence="3 4">
    <name type="scientific">Trichogramma kaykai</name>
    <dbReference type="NCBI Taxonomy" id="54128"/>
    <lineage>
        <taxon>Eukaryota</taxon>
        <taxon>Metazoa</taxon>
        <taxon>Ecdysozoa</taxon>
        <taxon>Arthropoda</taxon>
        <taxon>Hexapoda</taxon>
        <taxon>Insecta</taxon>
        <taxon>Pterygota</taxon>
        <taxon>Neoptera</taxon>
        <taxon>Endopterygota</taxon>
        <taxon>Hymenoptera</taxon>
        <taxon>Apocrita</taxon>
        <taxon>Proctotrupomorpha</taxon>
        <taxon>Chalcidoidea</taxon>
        <taxon>Trichogrammatidae</taxon>
        <taxon>Trichogramma</taxon>
    </lineage>
</organism>
<dbReference type="PROSITE" id="PS50853">
    <property type="entry name" value="FN3"/>
    <property type="match status" value="1"/>
</dbReference>
<dbReference type="InterPro" id="IPR036116">
    <property type="entry name" value="FN3_sf"/>
</dbReference>
<feature type="compositionally biased region" description="Polar residues" evidence="1">
    <location>
        <begin position="187"/>
        <end position="212"/>
    </location>
</feature>
<gene>
    <name evidence="3" type="ORF">TKK_020788</name>
</gene>
<feature type="domain" description="Fibronectin type-III" evidence="2">
    <location>
        <begin position="246"/>
        <end position="348"/>
    </location>
</feature>